<dbReference type="Proteomes" id="UP000824241">
    <property type="component" value="Unassembled WGS sequence"/>
</dbReference>
<gene>
    <name evidence="4" type="ORF">IAB37_04335</name>
</gene>
<organism evidence="4 5">
    <name type="scientific">Candidatus Faecivivens stercoravium</name>
    <dbReference type="NCBI Taxonomy" id="2840803"/>
    <lineage>
        <taxon>Bacteria</taxon>
        <taxon>Bacillati</taxon>
        <taxon>Bacillota</taxon>
        <taxon>Clostridia</taxon>
        <taxon>Eubacteriales</taxon>
        <taxon>Oscillospiraceae</taxon>
        <taxon>Oscillospiraceae incertae sedis</taxon>
        <taxon>Candidatus Faecivivens</taxon>
    </lineage>
</organism>
<dbReference type="InterPro" id="IPR010982">
    <property type="entry name" value="Lambda_DNA-bd_dom_sf"/>
</dbReference>
<protein>
    <submittedName>
        <fullName evidence="4">Helix-turn-helix transcriptional regulator</fullName>
    </submittedName>
</protein>
<reference evidence="4" key="1">
    <citation type="submission" date="2020-10" db="EMBL/GenBank/DDBJ databases">
        <authorList>
            <person name="Gilroy R."/>
        </authorList>
    </citation>
    <scope>NUCLEOTIDE SEQUENCE</scope>
    <source>
        <strain evidence="4">CHK189-12415</strain>
    </source>
</reference>
<evidence type="ECO:0000259" key="3">
    <source>
        <dbReference type="PROSITE" id="PS50943"/>
    </source>
</evidence>
<dbReference type="CDD" id="cd00093">
    <property type="entry name" value="HTH_XRE"/>
    <property type="match status" value="1"/>
</dbReference>
<dbReference type="EMBL" id="DVHA01000138">
    <property type="protein sequence ID" value="HIR60783.1"/>
    <property type="molecule type" value="Genomic_DNA"/>
</dbReference>
<name>A0A9D1DXL1_9FIRM</name>
<feature type="transmembrane region" description="Helical" evidence="2">
    <location>
        <begin position="147"/>
        <end position="167"/>
    </location>
</feature>
<feature type="domain" description="HTH cro/C1-type" evidence="3">
    <location>
        <begin position="5"/>
        <end position="59"/>
    </location>
</feature>
<evidence type="ECO:0000256" key="1">
    <source>
        <dbReference type="ARBA" id="ARBA00023125"/>
    </source>
</evidence>
<dbReference type="Gene3D" id="1.10.260.40">
    <property type="entry name" value="lambda repressor-like DNA-binding domains"/>
    <property type="match status" value="1"/>
</dbReference>
<dbReference type="PANTHER" id="PTHR46558:SF4">
    <property type="entry name" value="DNA-BIDING PHAGE PROTEIN"/>
    <property type="match status" value="1"/>
</dbReference>
<keyword evidence="2" id="KW-0812">Transmembrane</keyword>
<sequence length="172" mass="19029">MGQYIAEKRAEKGLTQQQLADRLHVTNKAVSKWETGRGLPDIQMLEPLSEALGVTPAELLRCGRPEPEAETVREALQYSEKRTREKIFRRIGWALVALGLLVGGGMLPFLITDLQRLSMYDRTLSVIGGADGPTSILVAGESVWPGWLGYLLPVALLIAGLLFIVFCQRKKK</sequence>
<keyword evidence="2" id="KW-1133">Transmembrane helix</keyword>
<evidence type="ECO:0000256" key="2">
    <source>
        <dbReference type="SAM" id="Phobius"/>
    </source>
</evidence>
<dbReference type="SMART" id="SM00530">
    <property type="entry name" value="HTH_XRE"/>
    <property type="match status" value="1"/>
</dbReference>
<dbReference type="PANTHER" id="PTHR46558">
    <property type="entry name" value="TRACRIPTIONAL REGULATORY PROTEIN-RELATED-RELATED"/>
    <property type="match status" value="1"/>
</dbReference>
<feature type="transmembrane region" description="Helical" evidence="2">
    <location>
        <begin position="91"/>
        <end position="111"/>
    </location>
</feature>
<dbReference type="GO" id="GO:0003677">
    <property type="term" value="F:DNA binding"/>
    <property type="evidence" value="ECO:0007669"/>
    <property type="project" value="UniProtKB-KW"/>
</dbReference>
<dbReference type="SUPFAM" id="SSF47413">
    <property type="entry name" value="lambda repressor-like DNA-binding domains"/>
    <property type="match status" value="1"/>
</dbReference>
<comment type="caution">
    <text evidence="4">The sequence shown here is derived from an EMBL/GenBank/DDBJ whole genome shotgun (WGS) entry which is preliminary data.</text>
</comment>
<dbReference type="PROSITE" id="PS50943">
    <property type="entry name" value="HTH_CROC1"/>
    <property type="match status" value="1"/>
</dbReference>
<evidence type="ECO:0000313" key="4">
    <source>
        <dbReference type="EMBL" id="HIR60783.1"/>
    </source>
</evidence>
<dbReference type="InterPro" id="IPR001387">
    <property type="entry name" value="Cro/C1-type_HTH"/>
</dbReference>
<dbReference type="Pfam" id="PF01381">
    <property type="entry name" value="HTH_3"/>
    <property type="match status" value="1"/>
</dbReference>
<accession>A0A9D1DXL1</accession>
<reference evidence="4" key="2">
    <citation type="journal article" date="2021" name="PeerJ">
        <title>Extensive microbial diversity within the chicken gut microbiome revealed by metagenomics and culture.</title>
        <authorList>
            <person name="Gilroy R."/>
            <person name="Ravi A."/>
            <person name="Getino M."/>
            <person name="Pursley I."/>
            <person name="Horton D.L."/>
            <person name="Alikhan N.F."/>
            <person name="Baker D."/>
            <person name="Gharbi K."/>
            <person name="Hall N."/>
            <person name="Watson M."/>
            <person name="Adriaenssens E.M."/>
            <person name="Foster-Nyarko E."/>
            <person name="Jarju S."/>
            <person name="Secka A."/>
            <person name="Antonio M."/>
            <person name="Oren A."/>
            <person name="Chaudhuri R.R."/>
            <person name="La Ragione R."/>
            <person name="Hildebrand F."/>
            <person name="Pallen M.J."/>
        </authorList>
    </citation>
    <scope>NUCLEOTIDE SEQUENCE</scope>
    <source>
        <strain evidence="4">CHK189-12415</strain>
    </source>
</reference>
<evidence type="ECO:0000313" key="5">
    <source>
        <dbReference type="Proteomes" id="UP000824241"/>
    </source>
</evidence>
<keyword evidence="1" id="KW-0238">DNA-binding</keyword>
<keyword evidence="2" id="KW-0472">Membrane</keyword>
<proteinExistence type="predicted"/>
<dbReference type="AlphaFoldDB" id="A0A9D1DXL1"/>